<comment type="similarity">
    <text evidence="1 6">Belongs to the sirtuin family. Class I subfamily.</text>
</comment>
<dbReference type="Proteomes" id="UP000179807">
    <property type="component" value="Unassembled WGS sequence"/>
</dbReference>
<dbReference type="GO" id="GO:0017136">
    <property type="term" value="F:histone deacetylase activity, NAD-dependent"/>
    <property type="evidence" value="ECO:0007669"/>
    <property type="project" value="InterPro"/>
</dbReference>
<dbReference type="GO" id="GO:0005634">
    <property type="term" value="C:nucleus"/>
    <property type="evidence" value="ECO:0007669"/>
    <property type="project" value="TreeGrafter"/>
</dbReference>
<evidence type="ECO:0000256" key="5">
    <source>
        <dbReference type="ARBA" id="ARBA00023027"/>
    </source>
</evidence>
<dbReference type="InterPro" id="IPR026591">
    <property type="entry name" value="Sirtuin_cat_small_dom_sf"/>
</dbReference>
<evidence type="ECO:0000256" key="2">
    <source>
        <dbReference type="ARBA" id="ARBA00022679"/>
    </source>
</evidence>
<dbReference type="GeneID" id="94829255"/>
<feature type="binding site" evidence="9 10">
    <location>
        <position position="142"/>
    </location>
    <ligand>
        <name>Zn(2+)</name>
        <dbReference type="ChEBI" id="CHEBI:29105"/>
    </ligand>
</feature>
<feature type="binding site" evidence="10">
    <location>
        <position position="163"/>
    </location>
    <ligand>
        <name>Zn(2+)</name>
        <dbReference type="ChEBI" id="CHEBI:29105"/>
    </ligand>
</feature>
<evidence type="ECO:0000256" key="1">
    <source>
        <dbReference type="ARBA" id="ARBA00006924"/>
    </source>
</evidence>
<evidence type="ECO:0000313" key="12">
    <source>
        <dbReference type="EMBL" id="OHS98581.1"/>
    </source>
</evidence>
<feature type="binding site" evidence="8">
    <location>
        <begin position="111"/>
        <end position="114"/>
    </location>
    <ligand>
        <name>NAD(+)</name>
        <dbReference type="ChEBI" id="CHEBI:57540"/>
    </ligand>
</feature>
<feature type="binding site" evidence="8">
    <location>
        <position position="250"/>
    </location>
    <ligand>
        <name>NAD(+)</name>
        <dbReference type="ChEBI" id="CHEBI:57540"/>
    </ligand>
</feature>
<accession>A0A1J4JM26</accession>
<dbReference type="GO" id="GO:0070403">
    <property type="term" value="F:NAD+ binding"/>
    <property type="evidence" value="ECO:0007669"/>
    <property type="project" value="UniProtKB-UniRule"/>
</dbReference>
<reference evidence="12" key="1">
    <citation type="submission" date="2016-10" db="EMBL/GenBank/DDBJ databases">
        <authorList>
            <person name="Benchimol M."/>
            <person name="Almeida L.G."/>
            <person name="Vasconcelos A.T."/>
            <person name="Perreira-Neves A."/>
            <person name="Rosa I.A."/>
            <person name="Tasca T."/>
            <person name="Bogo M.R."/>
            <person name="de Souza W."/>
        </authorList>
    </citation>
    <scope>NUCLEOTIDE SEQUENCE [LARGE SCALE GENOMIC DNA]</scope>
    <source>
        <strain evidence="12">K</strain>
    </source>
</reference>
<feature type="binding site" evidence="9 10">
    <location>
        <position position="139"/>
    </location>
    <ligand>
        <name>Zn(2+)</name>
        <dbReference type="ChEBI" id="CHEBI:29105"/>
    </ligand>
</feature>
<evidence type="ECO:0000256" key="9">
    <source>
        <dbReference type="PIRSR" id="PIRSR037938-3"/>
    </source>
</evidence>
<keyword evidence="5 6" id="KW-0520">NAD</keyword>
<keyword evidence="4 6" id="KW-0862">Zinc</keyword>
<dbReference type="SUPFAM" id="SSF52467">
    <property type="entry name" value="DHS-like NAD/FAD-binding domain"/>
    <property type="match status" value="1"/>
</dbReference>
<dbReference type="PANTHER" id="PTHR11085:SF6">
    <property type="entry name" value="NAD-DEPENDENT PROTEIN DEACETYLASE SIRTUIN-2"/>
    <property type="match status" value="1"/>
</dbReference>
<evidence type="ECO:0000256" key="10">
    <source>
        <dbReference type="PROSITE-ProRule" id="PRU00236"/>
    </source>
</evidence>
<evidence type="ECO:0000313" key="13">
    <source>
        <dbReference type="Proteomes" id="UP000179807"/>
    </source>
</evidence>
<dbReference type="PROSITE" id="PS50305">
    <property type="entry name" value="SIRTUIN"/>
    <property type="match status" value="1"/>
</dbReference>
<feature type="binding site" evidence="9 10">
    <location>
        <position position="165"/>
    </location>
    <ligand>
        <name>Zn(2+)</name>
        <dbReference type="ChEBI" id="CHEBI:29105"/>
    </ligand>
</feature>
<feature type="active site" description="Proton acceptor" evidence="7 10">
    <location>
        <position position="131"/>
    </location>
</feature>
<comment type="catalytic activity">
    <reaction evidence="6">
        <text>N(6)-acetyl-L-lysyl-[protein] + NAD(+) + H2O = 2''-O-acetyl-ADP-D-ribose + nicotinamide + L-lysyl-[protein]</text>
        <dbReference type="Rhea" id="RHEA:43636"/>
        <dbReference type="Rhea" id="RHEA-COMP:9752"/>
        <dbReference type="Rhea" id="RHEA-COMP:10731"/>
        <dbReference type="ChEBI" id="CHEBI:15377"/>
        <dbReference type="ChEBI" id="CHEBI:17154"/>
        <dbReference type="ChEBI" id="CHEBI:29969"/>
        <dbReference type="ChEBI" id="CHEBI:57540"/>
        <dbReference type="ChEBI" id="CHEBI:61930"/>
        <dbReference type="ChEBI" id="CHEBI:83767"/>
        <dbReference type="EC" id="2.3.1.286"/>
    </reaction>
</comment>
<sequence length="277" mass="31344">MLNKSKTIGLLARFIKDTTVPNIIILQGAGISVAAGIPDFRTPVTGLYSKLDKFNLPKPEDIFDINYFRKNPEPFYQIASDLFPGKVRPTYGHFFSSIMQRKNKLLRLYTQNIDGLEQLAGLGELKLIESHGHFRSAHCIDCKKKAVFHEVYRAIKAKVPARCQCGGIVKPDIVFFGENLPDRFYTCSEHDFTGCKLMMIVGTSLQVNPFASLADYVSPEVPRFLLNNECVGDFRPDDQSSNDYFIKGDCQETLKDLAVELGWDDEIKKMMAKCRIK</sequence>
<feature type="binding site" evidence="8">
    <location>
        <begin position="39"/>
        <end position="41"/>
    </location>
    <ligand>
        <name>NAD(+)</name>
        <dbReference type="ChEBI" id="CHEBI:57540"/>
    </ligand>
</feature>
<keyword evidence="3 6" id="KW-0479">Metal-binding</keyword>
<dbReference type="Pfam" id="PF02146">
    <property type="entry name" value="SIR2"/>
    <property type="match status" value="1"/>
</dbReference>
<evidence type="ECO:0000256" key="7">
    <source>
        <dbReference type="PIRSR" id="PIRSR037938-1"/>
    </source>
</evidence>
<dbReference type="EC" id="2.3.1.286" evidence="6"/>
<dbReference type="OrthoDB" id="420264at2759"/>
<dbReference type="PIRSF" id="PIRSF037938">
    <property type="entry name" value="SIR2_euk"/>
    <property type="match status" value="1"/>
</dbReference>
<gene>
    <name evidence="12" type="primary">hst2</name>
    <name evidence="12" type="ORF">TRFO_08882</name>
</gene>
<feature type="binding site" evidence="8">
    <location>
        <begin position="227"/>
        <end position="229"/>
    </location>
    <ligand>
        <name>NAD(+)</name>
        <dbReference type="ChEBI" id="CHEBI:57540"/>
    </ligand>
</feature>
<evidence type="ECO:0000256" key="8">
    <source>
        <dbReference type="PIRSR" id="PIRSR037938-2"/>
    </source>
</evidence>
<name>A0A1J4JM26_9EUKA</name>
<proteinExistence type="inferred from homology"/>
<dbReference type="RefSeq" id="XP_068351718.1">
    <property type="nucleotide sequence ID" value="XM_068494551.1"/>
</dbReference>
<dbReference type="Gene3D" id="3.40.50.1220">
    <property type="entry name" value="TPP-binding domain"/>
    <property type="match status" value="1"/>
</dbReference>
<keyword evidence="13" id="KW-1185">Reference proteome</keyword>
<evidence type="ECO:0000256" key="3">
    <source>
        <dbReference type="ARBA" id="ARBA00022723"/>
    </source>
</evidence>
<dbReference type="GO" id="GO:0008270">
    <property type="term" value="F:zinc ion binding"/>
    <property type="evidence" value="ECO:0007669"/>
    <property type="project" value="UniProtKB-UniRule"/>
</dbReference>
<protein>
    <recommendedName>
        <fullName evidence="6">NAD-dependent protein deacetylase</fullName>
        <ecNumber evidence="6">2.3.1.286</ecNumber>
    </recommendedName>
</protein>
<feature type="domain" description="Deacetylase sirtuin-type" evidence="11">
    <location>
        <begin position="1"/>
        <end position="264"/>
    </location>
</feature>
<dbReference type="InterPro" id="IPR050134">
    <property type="entry name" value="NAD-dep_sirtuin_deacylases"/>
</dbReference>
<dbReference type="EMBL" id="MLAK01001049">
    <property type="protein sequence ID" value="OHS98581.1"/>
    <property type="molecule type" value="Genomic_DNA"/>
</dbReference>
<evidence type="ECO:0000256" key="4">
    <source>
        <dbReference type="ARBA" id="ARBA00022833"/>
    </source>
</evidence>
<dbReference type="InterPro" id="IPR029035">
    <property type="entry name" value="DHS-like_NAD/FAD-binding_dom"/>
</dbReference>
<keyword evidence="2 6" id="KW-0808">Transferase</keyword>
<feature type="binding site" evidence="8">
    <location>
        <begin position="203"/>
        <end position="204"/>
    </location>
    <ligand>
        <name>NAD(+)</name>
        <dbReference type="ChEBI" id="CHEBI:57540"/>
    </ligand>
</feature>
<dbReference type="AlphaFoldDB" id="A0A1J4JM26"/>
<dbReference type="PANTHER" id="PTHR11085">
    <property type="entry name" value="NAD-DEPENDENT PROTEIN DEACYLASE SIRTUIN-5, MITOCHONDRIAL-RELATED"/>
    <property type="match status" value="1"/>
</dbReference>
<comment type="cofactor">
    <cofactor evidence="9">
        <name>Zn(2+)</name>
        <dbReference type="ChEBI" id="CHEBI:29105"/>
    </cofactor>
    <text evidence="9">Binds 1 zinc ion per subunit.</text>
</comment>
<evidence type="ECO:0000259" key="11">
    <source>
        <dbReference type="PROSITE" id="PS50305"/>
    </source>
</evidence>
<dbReference type="InterPro" id="IPR003000">
    <property type="entry name" value="Sirtuin"/>
</dbReference>
<comment type="caution">
    <text evidence="12">The sequence shown here is derived from an EMBL/GenBank/DDBJ whole genome shotgun (WGS) entry which is preliminary data.</text>
</comment>
<dbReference type="VEuPathDB" id="TrichDB:TRFO_08882"/>
<dbReference type="InterPro" id="IPR026590">
    <property type="entry name" value="Ssirtuin_cat_dom"/>
</dbReference>
<dbReference type="InterPro" id="IPR017328">
    <property type="entry name" value="Sirtuin_class_I"/>
</dbReference>
<evidence type="ECO:0000256" key="6">
    <source>
        <dbReference type="PIRNR" id="PIRNR037938"/>
    </source>
</evidence>
<dbReference type="Gene3D" id="3.30.1600.10">
    <property type="entry name" value="SIR2/SIRT2 'Small Domain"/>
    <property type="match status" value="1"/>
</dbReference>
<organism evidence="12 13">
    <name type="scientific">Tritrichomonas foetus</name>
    <dbReference type="NCBI Taxonomy" id="1144522"/>
    <lineage>
        <taxon>Eukaryota</taxon>
        <taxon>Metamonada</taxon>
        <taxon>Parabasalia</taxon>
        <taxon>Tritrichomonadida</taxon>
        <taxon>Tritrichomonadidae</taxon>
        <taxon>Tritrichomonas</taxon>
    </lineage>
</organism>